<keyword evidence="2" id="KW-0472">Membrane</keyword>
<dbReference type="KEGG" id="ngr:NAEGRDRAFT_80893"/>
<sequence>MSTTLTESVNTPTHTNGVVAAASSPPTTPTTPTNKLIIKPTYAPTEEYLQKVKYAEANDLFLHEKDTTLAVKSIRNTIKNEEARLRRKYKFLQYQDALGLLIFLVGVTSMIGVATLYLQGRLHWALVVPLLALPASILHELEHDLIHNLYFKTNQWVHHVMYFFIYLAKCSVTPWYRKFIHLRHHQVSGSKADLEERLIGGGLPFGFLRWALIITPWANTMIIEDVQKDNMDNWNRWGLVFTSAPSVVSFAIVWHLFFSYIRSMFGLTFTEYDPALYLPLWAWPIVRDLGVLIILPNILRQSCLNLMASYCHYYADVPAGDVFYQGQVINHWTMIPFQLFCFNFGATHIIHHFVPNQPFYIREIISRKANAEMIRQGVRNNDWGIVARANRFYETSKGLTEMDKTQIVQPDQWPILLKKEKSD</sequence>
<reference evidence="3 4" key="1">
    <citation type="journal article" date="2010" name="Cell">
        <title>The genome of Naegleria gruberi illuminates early eukaryotic versatility.</title>
        <authorList>
            <person name="Fritz-Laylin L.K."/>
            <person name="Prochnik S.E."/>
            <person name="Ginger M.L."/>
            <person name="Dacks J.B."/>
            <person name="Carpenter M.L."/>
            <person name="Field M.C."/>
            <person name="Kuo A."/>
            <person name="Paredez A."/>
            <person name="Chapman J."/>
            <person name="Pham J."/>
            <person name="Shu S."/>
            <person name="Neupane R."/>
            <person name="Cipriano M."/>
            <person name="Mancuso J."/>
            <person name="Tu H."/>
            <person name="Salamov A."/>
            <person name="Lindquist E."/>
            <person name="Shapiro H."/>
            <person name="Lucas S."/>
            <person name="Grigoriev I.V."/>
            <person name="Cande W.Z."/>
            <person name="Fulton C."/>
            <person name="Rokhsar D.S."/>
            <person name="Dawson S.C."/>
        </authorList>
    </citation>
    <scope>NUCLEOTIDE SEQUENCE [LARGE SCALE GENOMIC DNA]</scope>
    <source>
        <strain evidence="3 4">NEG-M</strain>
    </source>
</reference>
<feature type="transmembrane region" description="Helical" evidence="2">
    <location>
        <begin position="239"/>
        <end position="261"/>
    </location>
</feature>
<gene>
    <name evidence="3" type="ORF">NAEGRDRAFT_80893</name>
</gene>
<keyword evidence="2" id="KW-1133">Transmembrane helix</keyword>
<dbReference type="GeneID" id="8855632"/>
<feature type="compositionally biased region" description="Polar residues" evidence="1">
    <location>
        <begin position="1"/>
        <end position="16"/>
    </location>
</feature>
<dbReference type="OMA" id="HLMMALC"/>
<dbReference type="EMBL" id="GG738889">
    <property type="protein sequence ID" value="EFC40909.1"/>
    <property type="molecule type" value="Genomic_DNA"/>
</dbReference>
<evidence type="ECO:0000256" key="1">
    <source>
        <dbReference type="SAM" id="MobiDB-lite"/>
    </source>
</evidence>
<feature type="transmembrane region" description="Helical" evidence="2">
    <location>
        <begin position="97"/>
        <end position="116"/>
    </location>
</feature>
<evidence type="ECO:0000256" key="2">
    <source>
        <dbReference type="SAM" id="Phobius"/>
    </source>
</evidence>
<dbReference type="OrthoDB" id="10000342at2759"/>
<accession>D2VQP8</accession>
<dbReference type="AlphaFoldDB" id="D2VQP8"/>
<organism evidence="4">
    <name type="scientific">Naegleria gruberi</name>
    <name type="common">Amoeba</name>
    <dbReference type="NCBI Taxonomy" id="5762"/>
    <lineage>
        <taxon>Eukaryota</taxon>
        <taxon>Discoba</taxon>
        <taxon>Heterolobosea</taxon>
        <taxon>Tetramitia</taxon>
        <taxon>Eutetramitia</taxon>
        <taxon>Vahlkampfiidae</taxon>
        <taxon>Naegleria</taxon>
    </lineage>
</organism>
<protein>
    <submittedName>
        <fullName evidence="3">Predicted protein</fullName>
    </submittedName>
</protein>
<dbReference type="Proteomes" id="UP000006671">
    <property type="component" value="Unassembled WGS sequence"/>
</dbReference>
<proteinExistence type="predicted"/>
<name>D2VQP8_NAEGR</name>
<dbReference type="InParanoid" id="D2VQP8"/>
<dbReference type="VEuPathDB" id="AmoebaDB:NAEGRDRAFT_80893"/>
<dbReference type="CDD" id="cd01060">
    <property type="entry name" value="Membrane-FADS-like"/>
    <property type="match status" value="1"/>
</dbReference>
<keyword evidence="4" id="KW-1185">Reference proteome</keyword>
<feature type="region of interest" description="Disordered" evidence="1">
    <location>
        <begin position="1"/>
        <end position="31"/>
    </location>
</feature>
<dbReference type="RefSeq" id="XP_002673653.1">
    <property type="nucleotide sequence ID" value="XM_002673607.1"/>
</dbReference>
<keyword evidence="2" id="KW-0812">Transmembrane</keyword>
<feature type="transmembrane region" description="Helical" evidence="2">
    <location>
        <begin position="160"/>
        <end position="177"/>
    </location>
</feature>
<evidence type="ECO:0000313" key="3">
    <source>
        <dbReference type="EMBL" id="EFC40909.1"/>
    </source>
</evidence>
<evidence type="ECO:0000313" key="4">
    <source>
        <dbReference type="Proteomes" id="UP000006671"/>
    </source>
</evidence>